<dbReference type="VEuPathDB" id="ToxoDB:cyc_01281"/>
<dbReference type="AlphaFoldDB" id="A0A1D3D9G8"/>
<organism evidence="1 2">
    <name type="scientific">Cyclospora cayetanensis</name>
    <dbReference type="NCBI Taxonomy" id="88456"/>
    <lineage>
        <taxon>Eukaryota</taxon>
        <taxon>Sar</taxon>
        <taxon>Alveolata</taxon>
        <taxon>Apicomplexa</taxon>
        <taxon>Conoidasida</taxon>
        <taxon>Coccidia</taxon>
        <taxon>Eucoccidiorida</taxon>
        <taxon>Eimeriorina</taxon>
        <taxon>Eimeriidae</taxon>
        <taxon>Cyclospora</taxon>
    </lineage>
</organism>
<gene>
    <name evidence="1" type="ORF">cyc_01281</name>
</gene>
<evidence type="ECO:0000313" key="2">
    <source>
        <dbReference type="Proteomes" id="UP000095192"/>
    </source>
</evidence>
<dbReference type="EMBL" id="JROU02000198">
    <property type="protein sequence ID" value="OEH80053.1"/>
    <property type="molecule type" value="Genomic_DNA"/>
</dbReference>
<keyword evidence="2" id="KW-1185">Reference proteome</keyword>
<protein>
    <submittedName>
        <fullName evidence="1">Uncharacterized protein</fullName>
    </submittedName>
</protein>
<dbReference type="Proteomes" id="UP000095192">
    <property type="component" value="Unassembled WGS sequence"/>
</dbReference>
<dbReference type="InParanoid" id="A0A1D3D9G8"/>
<comment type="caution">
    <text evidence="1">The sequence shown here is derived from an EMBL/GenBank/DDBJ whole genome shotgun (WGS) entry which is preliminary data.</text>
</comment>
<reference evidence="1 2" key="1">
    <citation type="journal article" date="2016" name="BMC Genomics">
        <title>Comparative genomics reveals Cyclospora cayetanensis possesses coccidia-like metabolism and invasion components but unique surface antigens.</title>
        <authorList>
            <person name="Liu S."/>
            <person name="Wang L."/>
            <person name="Zheng H."/>
            <person name="Xu Z."/>
            <person name="Roellig D.M."/>
            <person name="Li N."/>
            <person name="Frace M.A."/>
            <person name="Tang K."/>
            <person name="Arrowood M.J."/>
            <person name="Moss D.M."/>
            <person name="Zhang L."/>
            <person name="Feng Y."/>
            <person name="Xiao L."/>
        </authorList>
    </citation>
    <scope>NUCLEOTIDE SEQUENCE [LARGE SCALE GENOMIC DNA]</scope>
    <source>
        <strain evidence="1 2">CHN_HEN01</strain>
    </source>
</reference>
<accession>A0A1D3D9G8</accession>
<name>A0A1D3D9G8_9EIME</name>
<sequence length="114" mass="11807">MTPVRFSVSQPLRELLLLSCNSSRRGTSSWQGKLVLLSSTMTAPAATSPSWGLLSAAVSSLLLRGSCSNCCLGFSEELILAKGRCHGFALPAALSAAAEALKLSGVGRGTLVVR</sequence>
<evidence type="ECO:0000313" key="1">
    <source>
        <dbReference type="EMBL" id="OEH80053.1"/>
    </source>
</evidence>
<proteinExistence type="predicted"/>